<dbReference type="NCBIfam" id="NF043076">
    <property type="entry name" value="PHA_gran_PhaM"/>
    <property type="match status" value="1"/>
</dbReference>
<evidence type="ECO:0000313" key="2">
    <source>
        <dbReference type="EMBL" id="ADX48295.1"/>
    </source>
</evidence>
<protein>
    <submittedName>
        <fullName evidence="2">Uncharacterized protein</fullName>
    </submittedName>
</protein>
<feature type="region of interest" description="Disordered" evidence="1">
    <location>
        <begin position="235"/>
        <end position="316"/>
    </location>
</feature>
<feature type="compositionally biased region" description="Pro residues" evidence="1">
    <location>
        <begin position="137"/>
        <end position="147"/>
    </location>
</feature>
<feature type="compositionally biased region" description="Low complexity" evidence="1">
    <location>
        <begin position="112"/>
        <end position="122"/>
    </location>
</feature>
<organism evidence="2 3">
    <name type="scientific">Paracidovorax avenae (strain ATCC 19860 / DSM 7227 / CCUG 15838 / JCM 20985 / LMG 2117 / NCPPB 1011)</name>
    <name type="common">Acidovorax avenae</name>
    <dbReference type="NCBI Taxonomy" id="643561"/>
    <lineage>
        <taxon>Bacteria</taxon>
        <taxon>Pseudomonadati</taxon>
        <taxon>Pseudomonadota</taxon>
        <taxon>Betaproteobacteria</taxon>
        <taxon>Burkholderiales</taxon>
        <taxon>Comamonadaceae</taxon>
        <taxon>Paracidovorax</taxon>
    </lineage>
</organism>
<dbReference type="RefSeq" id="WP_013596762.1">
    <property type="nucleotide sequence ID" value="NC_015138.1"/>
</dbReference>
<dbReference type="InterPro" id="IPR050026">
    <property type="entry name" value="PHA_gran_PhaM_N"/>
</dbReference>
<proteinExistence type="predicted"/>
<dbReference type="KEGG" id="aaa:Acav_4412"/>
<dbReference type="AlphaFoldDB" id="F0Q8I2"/>
<dbReference type="OrthoDB" id="8566581at2"/>
<accession>F0Q8I2</accession>
<evidence type="ECO:0000313" key="3">
    <source>
        <dbReference type="Proteomes" id="UP000002482"/>
    </source>
</evidence>
<dbReference type="EMBL" id="CP002521">
    <property type="protein sequence ID" value="ADX48295.1"/>
    <property type="molecule type" value="Genomic_DNA"/>
</dbReference>
<dbReference type="Proteomes" id="UP000002482">
    <property type="component" value="Chromosome"/>
</dbReference>
<evidence type="ECO:0000256" key="1">
    <source>
        <dbReference type="SAM" id="MobiDB-lite"/>
    </source>
</evidence>
<keyword evidence="3" id="KW-1185">Reference proteome</keyword>
<feature type="compositionally biased region" description="Low complexity" evidence="1">
    <location>
        <begin position="235"/>
        <end position="255"/>
    </location>
</feature>
<name>F0Q8I2_PARA1</name>
<sequence>MSSNDSNSAGSDTSPFGFGRFVPGFDFLQNLAKGAAAGMPQMPPLSGWVAPTISVEELEKRISELKAVQFWLDQNSRALTATVQALEVQKMTLSTLQGMNVAMGDIAKAFTPQAAPSSQGPAPAAPRPDPFARAPRAAPPEPAPAPEPAAQAPAASGHESAGDTGTEPPAAAPGVVDPMQWWSALTGQFQQIAANAMSDVSKLPAMDATRGMAAEALKTATDMATQFAAQGMQGMQDAARQATEAGTAGTRAAGKGQDGGGAARSAKRPPSAAAPAPRAAARASSTKASPAKAPAGALPAGARRTASPQPGPKGRS</sequence>
<reference evidence="2" key="1">
    <citation type="submission" date="2011-02" db="EMBL/GenBank/DDBJ databases">
        <title>Complete sequence of Acidovorax avenae subsp. avenae ATCC 19860.</title>
        <authorList>
            <consortium name="US DOE Joint Genome Institute"/>
            <person name="Lucas S."/>
            <person name="Copeland A."/>
            <person name="Lapidus A."/>
            <person name="Cheng J.-F."/>
            <person name="Goodwin L."/>
            <person name="Pitluck S."/>
            <person name="Chertkov O."/>
            <person name="Held B."/>
            <person name="Detter J.C."/>
            <person name="Han C."/>
            <person name="Tapia R."/>
            <person name="Land M."/>
            <person name="Hauser L."/>
            <person name="Kyrpides N."/>
            <person name="Ivanova N."/>
            <person name="Ovchinnikova G."/>
            <person name="Pagani I."/>
            <person name="Gordon S."/>
            <person name="Woyke T."/>
        </authorList>
    </citation>
    <scope>NUCLEOTIDE SEQUENCE</scope>
    <source>
        <strain evidence="2">ATCC 19860</strain>
    </source>
</reference>
<dbReference type="HOGENOM" id="CLU_072495_0_0_4"/>
<gene>
    <name evidence="2" type="ordered locus">Acav_4412</name>
</gene>
<feature type="region of interest" description="Disordered" evidence="1">
    <location>
        <begin position="112"/>
        <end position="175"/>
    </location>
</feature>
<dbReference type="GeneID" id="34238200"/>
<feature type="compositionally biased region" description="Low complexity" evidence="1">
    <location>
        <begin position="268"/>
        <end position="306"/>
    </location>
</feature>